<feature type="compositionally biased region" description="Basic residues" evidence="1">
    <location>
        <begin position="197"/>
        <end position="210"/>
    </location>
</feature>
<gene>
    <name evidence="2" type="ORF">H310_07323</name>
</gene>
<feature type="compositionally biased region" description="Polar residues" evidence="1">
    <location>
        <begin position="185"/>
        <end position="196"/>
    </location>
</feature>
<dbReference type="EMBL" id="KI913964">
    <property type="protein sequence ID" value="ETW00786.1"/>
    <property type="molecule type" value="Genomic_DNA"/>
</dbReference>
<organism evidence="2">
    <name type="scientific">Aphanomyces invadans</name>
    <dbReference type="NCBI Taxonomy" id="157072"/>
    <lineage>
        <taxon>Eukaryota</taxon>
        <taxon>Sar</taxon>
        <taxon>Stramenopiles</taxon>
        <taxon>Oomycota</taxon>
        <taxon>Saprolegniomycetes</taxon>
        <taxon>Saprolegniales</taxon>
        <taxon>Verrucalvaceae</taxon>
        <taxon>Aphanomyces</taxon>
    </lineage>
</organism>
<name>A0A024U2Y3_9STRA</name>
<dbReference type="AlphaFoldDB" id="A0A024U2Y3"/>
<dbReference type="RefSeq" id="XP_008870921.1">
    <property type="nucleotide sequence ID" value="XM_008872699.1"/>
</dbReference>
<accession>A0A024U2Y3</accession>
<proteinExistence type="predicted"/>
<dbReference type="GeneID" id="20084373"/>
<protein>
    <submittedName>
        <fullName evidence="2">Uncharacterized protein</fullName>
    </submittedName>
</protein>
<feature type="compositionally biased region" description="Basic residues" evidence="1">
    <location>
        <begin position="233"/>
        <end position="245"/>
    </location>
</feature>
<sequence length="351" mass="40122">MPTTVAEASAEATKSIDEAKPPRAGGLYTAPKIHIPTFFAWDQLNENDSHVRQASPVGSDTESLKQVAKANLKRLQESSARTLQLLKGHKDKSLELTDAEKKRLLCKENIQALQDQLKSTIQQRPHIRLAVPETRSALRSSKDADAPPQKRVEKHVKFAAAPDETFMTVPDVKSTLERHLQTRLRTTSATHQTQPRVSHHHGHPSKRHQPPLHSSSTPTDVSRRTDQNTQPLRRTRPRRLRRHPAKSSMNKTTSHAFLRRAPRKLVFLKALPSTSMPPTDQPDQTNLSISERQASESAVILRHRRRYPRRLENPIFLHPRFPPYASSRHYTTEYQEQFRSPQLRSRPLLLK</sequence>
<dbReference type="VEuPathDB" id="FungiDB:H310_07323"/>
<feature type="region of interest" description="Disordered" evidence="1">
    <location>
        <begin position="131"/>
        <end position="153"/>
    </location>
</feature>
<feature type="compositionally biased region" description="Basic and acidic residues" evidence="1">
    <location>
        <begin position="140"/>
        <end position="151"/>
    </location>
</feature>
<evidence type="ECO:0000256" key="1">
    <source>
        <dbReference type="SAM" id="MobiDB-lite"/>
    </source>
</evidence>
<evidence type="ECO:0000313" key="2">
    <source>
        <dbReference type="EMBL" id="ETW00786.1"/>
    </source>
</evidence>
<feature type="region of interest" description="Disordered" evidence="1">
    <location>
        <begin position="1"/>
        <end position="25"/>
    </location>
</feature>
<dbReference type="OrthoDB" id="71510at2759"/>
<feature type="region of interest" description="Disordered" evidence="1">
    <location>
        <begin position="185"/>
        <end position="257"/>
    </location>
</feature>
<reference evidence="2" key="1">
    <citation type="submission" date="2013-12" db="EMBL/GenBank/DDBJ databases">
        <title>The Genome Sequence of Aphanomyces invadans NJM9701.</title>
        <authorList>
            <consortium name="The Broad Institute Genomics Platform"/>
            <person name="Russ C."/>
            <person name="Tyler B."/>
            <person name="van West P."/>
            <person name="Dieguez-Uribeondo J."/>
            <person name="Young S.K."/>
            <person name="Zeng Q."/>
            <person name="Gargeya S."/>
            <person name="Fitzgerald M."/>
            <person name="Abouelleil A."/>
            <person name="Alvarado L."/>
            <person name="Chapman S.B."/>
            <person name="Gainer-Dewar J."/>
            <person name="Goldberg J."/>
            <person name="Griggs A."/>
            <person name="Gujja S."/>
            <person name="Hansen M."/>
            <person name="Howarth C."/>
            <person name="Imamovic A."/>
            <person name="Ireland A."/>
            <person name="Larimer J."/>
            <person name="McCowan C."/>
            <person name="Murphy C."/>
            <person name="Pearson M."/>
            <person name="Poon T.W."/>
            <person name="Priest M."/>
            <person name="Roberts A."/>
            <person name="Saif S."/>
            <person name="Shea T."/>
            <person name="Sykes S."/>
            <person name="Wortman J."/>
            <person name="Nusbaum C."/>
            <person name="Birren B."/>
        </authorList>
    </citation>
    <scope>NUCLEOTIDE SEQUENCE [LARGE SCALE GENOMIC DNA]</scope>
    <source>
        <strain evidence="2">NJM9701</strain>
    </source>
</reference>